<keyword evidence="3" id="KW-1185">Reference proteome</keyword>
<evidence type="ECO:0000313" key="2">
    <source>
        <dbReference type="EMBL" id="MXO85489.1"/>
    </source>
</evidence>
<dbReference type="OrthoDB" id="33037at2"/>
<dbReference type="InterPro" id="IPR019660">
    <property type="entry name" value="Put_sensory_transdc_reg_YbjN"/>
</dbReference>
<name>A0A844ZIE9_9SPHN</name>
<evidence type="ECO:0000256" key="1">
    <source>
        <dbReference type="SAM" id="SignalP"/>
    </source>
</evidence>
<accession>A0A844ZIE9</accession>
<protein>
    <recommendedName>
        <fullName evidence="4">Sensory transduction regulator</fullName>
    </recommendedName>
</protein>
<sequence length="162" mass="18000">MTSKFFACACALLCSATPLYAQSAPDIVTAKDPQTIGSAMRYAGYPVEIEKDEFEDPIIYTQMGGWNGSILFYGCDAETKDQCDSVQLRAWFDRETPMPAEKINEVTKTTRFLSMAIDDEGDPYVSWDIIMDDGIPASVFLKSLDKFGWALNDASDIIFADD</sequence>
<evidence type="ECO:0008006" key="4">
    <source>
        <dbReference type="Google" id="ProtNLM"/>
    </source>
</evidence>
<dbReference type="AlphaFoldDB" id="A0A844ZIE9"/>
<proteinExistence type="predicted"/>
<organism evidence="2 3">
    <name type="scientific">Parapontixanthobacter aurantiacus</name>
    <dbReference type="NCBI Taxonomy" id="1463599"/>
    <lineage>
        <taxon>Bacteria</taxon>
        <taxon>Pseudomonadati</taxon>
        <taxon>Pseudomonadota</taxon>
        <taxon>Alphaproteobacteria</taxon>
        <taxon>Sphingomonadales</taxon>
        <taxon>Erythrobacteraceae</taxon>
        <taxon>Parapontixanthobacter</taxon>
    </lineage>
</organism>
<dbReference type="Proteomes" id="UP000433104">
    <property type="component" value="Unassembled WGS sequence"/>
</dbReference>
<keyword evidence="1" id="KW-0732">Signal</keyword>
<comment type="caution">
    <text evidence="2">The sequence shown here is derived from an EMBL/GenBank/DDBJ whole genome shotgun (WGS) entry which is preliminary data.</text>
</comment>
<feature type="signal peptide" evidence="1">
    <location>
        <begin position="1"/>
        <end position="21"/>
    </location>
</feature>
<dbReference type="RefSeq" id="WP_160681891.1">
    <property type="nucleotide sequence ID" value="NZ_WTYW01000001.1"/>
</dbReference>
<gene>
    <name evidence="2" type="ORF">GRI38_05540</name>
</gene>
<evidence type="ECO:0000313" key="3">
    <source>
        <dbReference type="Proteomes" id="UP000433104"/>
    </source>
</evidence>
<feature type="chain" id="PRO_5032672192" description="Sensory transduction regulator" evidence="1">
    <location>
        <begin position="22"/>
        <end position="162"/>
    </location>
</feature>
<reference evidence="2 3" key="1">
    <citation type="submission" date="2019-12" db="EMBL/GenBank/DDBJ databases">
        <title>Genomic-based taxomic classification of the family Erythrobacteraceae.</title>
        <authorList>
            <person name="Xu L."/>
        </authorList>
    </citation>
    <scope>NUCLEOTIDE SEQUENCE [LARGE SCALE GENOMIC DNA]</scope>
    <source>
        <strain evidence="2 3">MCCC 1A09962</strain>
    </source>
</reference>
<dbReference type="EMBL" id="WTYW01000001">
    <property type="protein sequence ID" value="MXO85489.1"/>
    <property type="molecule type" value="Genomic_DNA"/>
</dbReference>
<dbReference type="Pfam" id="PF10722">
    <property type="entry name" value="YbjN"/>
    <property type="match status" value="1"/>
</dbReference>